<dbReference type="GO" id="GO:0004497">
    <property type="term" value="F:monooxygenase activity"/>
    <property type="evidence" value="ECO:0007669"/>
    <property type="project" value="UniProtKB-KW"/>
</dbReference>
<name>A0A367R573_9NOSO</name>
<keyword evidence="2" id="KW-0503">Monooxygenase</keyword>
<evidence type="ECO:0000256" key="3">
    <source>
        <dbReference type="ARBA" id="ARBA00038396"/>
    </source>
</evidence>
<proteinExistence type="inferred from homology"/>
<dbReference type="InterPro" id="IPR050816">
    <property type="entry name" value="Flavin-dep_Halogenase_NPB"/>
</dbReference>
<comment type="similarity">
    <text evidence="3">Belongs to the flavin-dependent halogenase family. Bacterial tryptophan halogenase subfamily.</text>
</comment>
<dbReference type="Proteomes" id="UP000252107">
    <property type="component" value="Unassembled WGS sequence"/>
</dbReference>
<accession>A0A367R573</accession>
<dbReference type="InterPro" id="IPR036188">
    <property type="entry name" value="FAD/NAD-bd_sf"/>
</dbReference>
<dbReference type="InterPro" id="IPR006905">
    <property type="entry name" value="Flavin_halogenase"/>
</dbReference>
<reference evidence="4" key="1">
    <citation type="submission" date="2016-04" db="EMBL/GenBank/DDBJ databases">
        <authorList>
            <person name="Tabuchi Yagui T.R."/>
        </authorList>
    </citation>
    <scope>NUCLEOTIDE SEQUENCE [LARGE SCALE GENOMIC DNA]</scope>
    <source>
        <strain evidence="4">NIES-26</strain>
    </source>
</reference>
<dbReference type="Pfam" id="PF04820">
    <property type="entry name" value="Trp_halogenase"/>
    <property type="match status" value="1"/>
</dbReference>
<keyword evidence="1" id="KW-0560">Oxidoreductase</keyword>
<dbReference type="AlphaFoldDB" id="A0A367R573"/>
<dbReference type="EMBL" id="LXQD01000258">
    <property type="protein sequence ID" value="RCJ30592.1"/>
    <property type="molecule type" value="Genomic_DNA"/>
</dbReference>
<evidence type="ECO:0000313" key="5">
    <source>
        <dbReference type="Proteomes" id="UP000252107"/>
    </source>
</evidence>
<evidence type="ECO:0000256" key="1">
    <source>
        <dbReference type="ARBA" id="ARBA00023002"/>
    </source>
</evidence>
<protein>
    <submittedName>
        <fullName evidence="4">Tryptophan halogenase</fullName>
    </submittedName>
</protein>
<dbReference type="PANTHER" id="PTHR43747">
    <property type="entry name" value="FAD-BINDING PROTEIN"/>
    <property type="match status" value="1"/>
</dbReference>
<keyword evidence="5" id="KW-1185">Reference proteome</keyword>
<evidence type="ECO:0000313" key="4">
    <source>
        <dbReference type="EMBL" id="RCJ30592.1"/>
    </source>
</evidence>
<gene>
    <name evidence="4" type="ORF">A6770_21125</name>
</gene>
<dbReference type="PANTHER" id="PTHR43747:SF5">
    <property type="entry name" value="FAD-BINDING DOMAIN-CONTAINING PROTEIN"/>
    <property type="match status" value="1"/>
</dbReference>
<dbReference type="SUPFAM" id="SSF51905">
    <property type="entry name" value="FAD/NAD(P)-binding domain"/>
    <property type="match status" value="1"/>
</dbReference>
<sequence length="616" mass="70636">MYSIQTQEYDVVIMGAGLAGNCQARHLLLNVPNIKIALIDPRPEERTEKDLKIGESTVEVAALFICKELGLYEYIIENHPPKFGLNFHWPKDPAKTGTIDDYYHIWTNRQPPMTATQLNRAKFERDLLKMNKDMGAVFYNGRVVDVDLTPGDALKTVKVKVGTESVELKAKHVVDAAGRKFIIGRKTDNVLFGPDNLCGINTGSAWVRVKNVDRTIFHNGYDPAGASCSHYYATNHWFGHGHWLWMIPTDTQSMELSIGIVQHHDVIPAESINTQEKFYAFLKANHNMLYELIASGENIDFHYWPRLAHTSKTMFSPDNWYVIGDAACIFDAFYSMGSSMTAFAIESVTEIIRAKLAGEADAEAKRSAYNEFNLIQTGGINQLMSNHAKQLGNASVMSWRIYFEYMLWFGIVVPLYVGKWHLNLTFINSFMKVYRDTVTGLFVDVYKQFNQLVDRGANIGFMDCYRADQLLGDYNTLMHFDHFLENAKFEPWRCNVFASLKYTHFYFAIWYMKLQWKGFGLPGLLAPRHLYHFFRLLILAGYISISELVYKYKIKGVPTNSQVAKMRQDFTSYRYQSELQPWDEGVVNFPVQNQKSTHQQLNDQDVARVQKLSVSG</sequence>
<organism evidence="4 5">
    <name type="scientific">Nostoc minutum NIES-26</name>
    <dbReference type="NCBI Taxonomy" id="1844469"/>
    <lineage>
        <taxon>Bacteria</taxon>
        <taxon>Bacillati</taxon>
        <taxon>Cyanobacteriota</taxon>
        <taxon>Cyanophyceae</taxon>
        <taxon>Nostocales</taxon>
        <taxon>Nostocaceae</taxon>
        <taxon>Nostoc</taxon>
    </lineage>
</organism>
<dbReference type="Gene3D" id="3.50.50.60">
    <property type="entry name" value="FAD/NAD(P)-binding domain"/>
    <property type="match status" value="1"/>
</dbReference>
<comment type="caution">
    <text evidence="4">The sequence shown here is derived from an EMBL/GenBank/DDBJ whole genome shotgun (WGS) entry which is preliminary data.</text>
</comment>
<evidence type="ECO:0000256" key="2">
    <source>
        <dbReference type="ARBA" id="ARBA00023033"/>
    </source>
</evidence>